<comment type="caution">
    <text evidence="1">The sequence shown here is derived from an EMBL/GenBank/DDBJ whole genome shotgun (WGS) entry which is preliminary data.</text>
</comment>
<gene>
    <name evidence="1" type="ORF">HAX54_048216</name>
</gene>
<evidence type="ECO:0000313" key="2">
    <source>
        <dbReference type="Proteomes" id="UP000823775"/>
    </source>
</evidence>
<reference evidence="1 2" key="1">
    <citation type="journal article" date="2021" name="BMC Genomics">
        <title>Datura genome reveals duplications of psychoactive alkaloid biosynthetic genes and high mutation rate following tissue culture.</title>
        <authorList>
            <person name="Rajewski A."/>
            <person name="Carter-House D."/>
            <person name="Stajich J."/>
            <person name="Litt A."/>
        </authorList>
    </citation>
    <scope>NUCLEOTIDE SEQUENCE [LARGE SCALE GENOMIC DNA]</scope>
    <source>
        <strain evidence="1">AR-01</strain>
    </source>
</reference>
<keyword evidence="2" id="KW-1185">Reference proteome</keyword>
<dbReference type="Proteomes" id="UP000823775">
    <property type="component" value="Unassembled WGS sequence"/>
</dbReference>
<dbReference type="EMBL" id="JACEIK010000792">
    <property type="protein sequence ID" value="MCD7462308.1"/>
    <property type="molecule type" value="Genomic_DNA"/>
</dbReference>
<accession>A0ABS8STR4</accession>
<proteinExistence type="predicted"/>
<protein>
    <submittedName>
        <fullName evidence="1">Uncharacterized protein</fullName>
    </submittedName>
</protein>
<name>A0ABS8STR4_DATST</name>
<sequence length="127" mass="14707">MKIWYSGGLKINSYGLSFCVLGKTWSDDVLPHSFTYGLTTVSEIVPHFQIFGLPVYQEVKEFVSKAFLRAKGQSLLGDPSCYTRNYPFSDDTTFIETPLLRVFLYEELFEPSSKHCHLFFIRLRLSF</sequence>
<organism evidence="1 2">
    <name type="scientific">Datura stramonium</name>
    <name type="common">Jimsonweed</name>
    <name type="synonym">Common thornapple</name>
    <dbReference type="NCBI Taxonomy" id="4076"/>
    <lineage>
        <taxon>Eukaryota</taxon>
        <taxon>Viridiplantae</taxon>
        <taxon>Streptophyta</taxon>
        <taxon>Embryophyta</taxon>
        <taxon>Tracheophyta</taxon>
        <taxon>Spermatophyta</taxon>
        <taxon>Magnoliopsida</taxon>
        <taxon>eudicotyledons</taxon>
        <taxon>Gunneridae</taxon>
        <taxon>Pentapetalae</taxon>
        <taxon>asterids</taxon>
        <taxon>lamiids</taxon>
        <taxon>Solanales</taxon>
        <taxon>Solanaceae</taxon>
        <taxon>Solanoideae</taxon>
        <taxon>Datureae</taxon>
        <taxon>Datura</taxon>
    </lineage>
</organism>
<evidence type="ECO:0000313" key="1">
    <source>
        <dbReference type="EMBL" id="MCD7462308.1"/>
    </source>
</evidence>